<dbReference type="Proteomes" id="UP001185331">
    <property type="component" value="Unassembled WGS sequence"/>
</dbReference>
<dbReference type="AlphaFoldDB" id="A0AAE4BM61"/>
<proteinExistence type="predicted"/>
<sequence length="140" mass="15755">MKTYLAGPINGCTDAQARDWREAAKLDLIGTAYDPMIRDYRGREHEQDIEIEIVELDKEDILMCDALLVMFPQPSVGTAMEVLFAHTYGKHIVVVNVSGKPPSPWLKYHASQMFTTLEDAIAHLNSETRRRAAPRPAQTS</sequence>
<dbReference type="EMBL" id="JAVDQK010000004">
    <property type="protein sequence ID" value="MDR6218167.1"/>
    <property type="molecule type" value="Genomic_DNA"/>
</dbReference>
<dbReference type="RefSeq" id="WP_309854285.1">
    <property type="nucleotide sequence ID" value="NZ_JAVDQJ010000004.1"/>
</dbReference>
<reference evidence="1" key="1">
    <citation type="submission" date="2023-07" db="EMBL/GenBank/DDBJ databases">
        <title>Sorghum-associated microbial communities from plants grown in Nebraska, USA.</title>
        <authorList>
            <person name="Schachtman D."/>
        </authorList>
    </citation>
    <scope>NUCLEOTIDE SEQUENCE</scope>
    <source>
        <strain evidence="1">BE330</strain>
    </source>
</reference>
<organism evidence="1 2">
    <name type="scientific">Deinococcus soli</name>
    <name type="common">ex Cha et al. 2016</name>
    <dbReference type="NCBI Taxonomy" id="1309411"/>
    <lineage>
        <taxon>Bacteria</taxon>
        <taxon>Thermotogati</taxon>
        <taxon>Deinococcota</taxon>
        <taxon>Deinococci</taxon>
        <taxon>Deinococcales</taxon>
        <taxon>Deinococcaceae</taxon>
        <taxon>Deinococcus</taxon>
    </lineage>
</organism>
<evidence type="ECO:0000313" key="1">
    <source>
        <dbReference type="EMBL" id="MDR6218167.1"/>
    </source>
</evidence>
<dbReference type="Gene3D" id="3.40.50.450">
    <property type="match status" value="1"/>
</dbReference>
<dbReference type="InterPro" id="IPR007710">
    <property type="entry name" value="Nucleoside_deoxyribTrfase"/>
</dbReference>
<evidence type="ECO:0000313" key="2">
    <source>
        <dbReference type="Proteomes" id="UP001185331"/>
    </source>
</evidence>
<protein>
    <submittedName>
        <fullName evidence="1">Nucleoside 2-deoxyribosyltransferase</fullName>
    </submittedName>
</protein>
<dbReference type="SUPFAM" id="SSF52309">
    <property type="entry name" value="N-(deoxy)ribosyltransferase-like"/>
    <property type="match status" value="1"/>
</dbReference>
<name>A0AAE4BM61_9DEIO</name>
<gene>
    <name evidence="1" type="ORF">J2Y00_001730</name>
</gene>
<comment type="caution">
    <text evidence="1">The sequence shown here is derived from an EMBL/GenBank/DDBJ whole genome shotgun (WGS) entry which is preliminary data.</text>
</comment>
<accession>A0AAE4BM61</accession>
<dbReference type="Pfam" id="PF05014">
    <property type="entry name" value="Nuc_deoxyrib_tr"/>
    <property type="match status" value="1"/>
</dbReference>